<dbReference type="AlphaFoldDB" id="A0A0F9J571"/>
<accession>A0A0F9J571</accession>
<reference evidence="1" key="1">
    <citation type="journal article" date="2015" name="Nature">
        <title>Complex archaea that bridge the gap between prokaryotes and eukaryotes.</title>
        <authorList>
            <person name="Spang A."/>
            <person name="Saw J.H."/>
            <person name="Jorgensen S.L."/>
            <person name="Zaremba-Niedzwiedzka K."/>
            <person name="Martijn J."/>
            <person name="Lind A.E."/>
            <person name="van Eijk R."/>
            <person name="Schleper C."/>
            <person name="Guy L."/>
            <person name="Ettema T.J."/>
        </authorList>
    </citation>
    <scope>NUCLEOTIDE SEQUENCE</scope>
</reference>
<sequence length="46" mass="5614">MIHNPRKKRTSKRWCQICNYKVRGAHHQEGTHHQEALRMIAKQNEY</sequence>
<name>A0A0F9J571_9ZZZZ</name>
<comment type="caution">
    <text evidence="1">The sequence shown here is derived from an EMBL/GenBank/DDBJ whole genome shotgun (WGS) entry which is preliminary data.</text>
</comment>
<proteinExistence type="predicted"/>
<organism evidence="1">
    <name type="scientific">marine sediment metagenome</name>
    <dbReference type="NCBI Taxonomy" id="412755"/>
    <lineage>
        <taxon>unclassified sequences</taxon>
        <taxon>metagenomes</taxon>
        <taxon>ecological metagenomes</taxon>
    </lineage>
</organism>
<evidence type="ECO:0008006" key="2">
    <source>
        <dbReference type="Google" id="ProtNLM"/>
    </source>
</evidence>
<protein>
    <recommendedName>
        <fullName evidence="2">U1-type domain-containing protein</fullName>
    </recommendedName>
</protein>
<dbReference type="EMBL" id="LAZR01012307">
    <property type="protein sequence ID" value="KKM27519.1"/>
    <property type="molecule type" value="Genomic_DNA"/>
</dbReference>
<evidence type="ECO:0000313" key="1">
    <source>
        <dbReference type="EMBL" id="KKM27519.1"/>
    </source>
</evidence>
<gene>
    <name evidence="1" type="ORF">LCGC14_1573920</name>
</gene>